<dbReference type="Gene3D" id="1.10.10.10">
    <property type="entry name" value="Winged helix-like DNA-binding domain superfamily/Winged helix DNA-binding domain"/>
    <property type="match status" value="1"/>
</dbReference>
<comment type="similarity">
    <text evidence="1">Belongs to the ROK (NagC/XylR) family.</text>
</comment>
<protein>
    <recommendedName>
        <fullName evidence="4">ROK family protein</fullName>
    </recommendedName>
</protein>
<evidence type="ECO:0000313" key="3">
    <source>
        <dbReference type="Proteomes" id="UP000034196"/>
    </source>
</evidence>
<dbReference type="InterPro" id="IPR036390">
    <property type="entry name" value="WH_DNA-bd_sf"/>
</dbReference>
<evidence type="ECO:0000313" key="2">
    <source>
        <dbReference type="EMBL" id="OIJ65002.1"/>
    </source>
</evidence>
<accession>A0A1J4NSB3</accession>
<dbReference type="EMBL" id="LAVA02000066">
    <property type="protein sequence ID" value="OIJ65002.1"/>
    <property type="molecule type" value="Genomic_DNA"/>
</dbReference>
<dbReference type="STRING" id="1428628.WN71_025710"/>
<dbReference type="SUPFAM" id="SSF53067">
    <property type="entry name" value="Actin-like ATPase domain"/>
    <property type="match status" value="1"/>
</dbReference>
<gene>
    <name evidence="2" type="ORF">WN71_025710</name>
</gene>
<dbReference type="Pfam" id="PF00480">
    <property type="entry name" value="ROK"/>
    <property type="match status" value="1"/>
</dbReference>
<organism evidence="2 3">
    <name type="scientific">Streptomyces mangrovisoli</name>
    <dbReference type="NCBI Taxonomy" id="1428628"/>
    <lineage>
        <taxon>Bacteria</taxon>
        <taxon>Bacillati</taxon>
        <taxon>Actinomycetota</taxon>
        <taxon>Actinomycetes</taxon>
        <taxon>Kitasatosporales</taxon>
        <taxon>Streptomycetaceae</taxon>
        <taxon>Streptomyces</taxon>
    </lineage>
</organism>
<name>A0A1J4NSB3_9ACTN</name>
<dbReference type="InterPro" id="IPR036388">
    <property type="entry name" value="WH-like_DNA-bd_sf"/>
</dbReference>
<reference evidence="2" key="1">
    <citation type="submission" date="2016-10" db="EMBL/GenBank/DDBJ databases">
        <title>Genome sequence of Streptomyces mangrovisoli MUSC 149.</title>
        <authorList>
            <person name="Lee L.-H."/>
            <person name="Ser H.-L."/>
        </authorList>
    </citation>
    <scope>NUCLEOTIDE SEQUENCE [LARGE SCALE GENOMIC DNA]</scope>
    <source>
        <strain evidence="2">MUSC 149</strain>
    </source>
</reference>
<dbReference type="InterPro" id="IPR043129">
    <property type="entry name" value="ATPase_NBD"/>
</dbReference>
<dbReference type="OrthoDB" id="4083144at2"/>
<proteinExistence type="inferred from homology"/>
<keyword evidence="3" id="KW-1185">Reference proteome</keyword>
<dbReference type="SUPFAM" id="SSF46785">
    <property type="entry name" value="Winged helix' DNA-binding domain"/>
    <property type="match status" value="1"/>
</dbReference>
<dbReference type="Proteomes" id="UP000034196">
    <property type="component" value="Unassembled WGS sequence"/>
</dbReference>
<evidence type="ECO:0008006" key="4">
    <source>
        <dbReference type="Google" id="ProtNLM"/>
    </source>
</evidence>
<dbReference type="InterPro" id="IPR000600">
    <property type="entry name" value="ROK"/>
</dbReference>
<dbReference type="PANTHER" id="PTHR18964:SF173">
    <property type="entry name" value="GLUCOKINASE"/>
    <property type="match status" value="1"/>
</dbReference>
<comment type="caution">
    <text evidence="2">The sequence shown here is derived from an EMBL/GenBank/DDBJ whole genome shotgun (WGS) entry which is preliminary data.</text>
</comment>
<dbReference type="Gene3D" id="3.30.420.40">
    <property type="match status" value="2"/>
</dbReference>
<dbReference type="RefSeq" id="WP_046585650.1">
    <property type="nucleotide sequence ID" value="NZ_LAVA02000066.1"/>
</dbReference>
<sequence length="411" mass="43202">MTASRGPRTGTAVLERALLDALDGAEELSRVELTEITGLSRTVVAALVGGLVERGEIAPVAHRPRPGAGRGRPSTVYRLNRSAPLVALVHLRRTRSVVTLATSAGSVAEHTIGVPWPGPWEKWAEEALDVLEAAERAHGRAARRVVIAVPFTVDSAHGDRLMPLAGPAPATPPGLPPYGPQPDPAFRDALVQWHGDEPGPRLARLFRRPVHFANAANLAALGEAHYGAARGAAVAIHLSVCHGIGAGLVLGGELFTGASGTAGELAHVQVTEDGPYCPCGSRGCLAVQAPGPDPHTALERRYGRRLEPAEVDALVTDGHPVAVRFFHDFGRLTARSLAGTVTLLNPDTIVLDADLRCAARPFGEGLSSALALHCPPSYTRDLRVVPGELHDALALGAVATGQARDHARHRR</sequence>
<evidence type="ECO:0000256" key="1">
    <source>
        <dbReference type="ARBA" id="ARBA00006479"/>
    </source>
</evidence>
<dbReference type="PANTHER" id="PTHR18964">
    <property type="entry name" value="ROK (REPRESSOR, ORF, KINASE) FAMILY"/>
    <property type="match status" value="1"/>
</dbReference>
<dbReference type="AlphaFoldDB" id="A0A1J4NSB3"/>